<dbReference type="Ensembl" id="ENSCATT00000003311.1">
    <property type="protein sequence ID" value="ENSCATP00000000600.1"/>
    <property type="gene ID" value="ENSCATG00000003083.1"/>
</dbReference>
<organism evidence="1 2">
    <name type="scientific">Cercocebus atys</name>
    <name type="common">Sooty mangabey</name>
    <name type="synonym">Cercocebus torquatus atys</name>
    <dbReference type="NCBI Taxonomy" id="9531"/>
    <lineage>
        <taxon>Eukaryota</taxon>
        <taxon>Metazoa</taxon>
        <taxon>Chordata</taxon>
        <taxon>Craniata</taxon>
        <taxon>Vertebrata</taxon>
        <taxon>Euteleostomi</taxon>
        <taxon>Mammalia</taxon>
        <taxon>Eutheria</taxon>
        <taxon>Euarchontoglires</taxon>
        <taxon>Primates</taxon>
        <taxon>Haplorrhini</taxon>
        <taxon>Catarrhini</taxon>
        <taxon>Cercopithecidae</taxon>
        <taxon>Cercopithecinae</taxon>
        <taxon>Cercocebus</taxon>
    </lineage>
</organism>
<proteinExistence type="predicted"/>
<dbReference type="Bgee" id="ENSCATG00000003083">
    <property type="expression patterns" value="Expressed in bone marrow and 11 other cell types or tissues"/>
</dbReference>
<accession>A0A2K5KIT9</accession>
<evidence type="ECO:0000313" key="2">
    <source>
        <dbReference type="Proteomes" id="UP000233060"/>
    </source>
</evidence>
<sequence length="93" mass="10720">MILKSNLDHFFYIKNETSICHRVECKLNYKNRDFKGILSLCLDTTSKPWVDSFFSVFCHLGLLGGTIREGLLCRLYQGQQLWDNLSGDDQALS</sequence>
<dbReference type="AlphaFoldDB" id="A0A2K5KIT9"/>
<dbReference type="OMA" id="NRFFYIK"/>
<keyword evidence="2" id="KW-1185">Reference proteome</keyword>
<dbReference type="GeneTree" id="ENSGT01090000260388"/>
<protein>
    <submittedName>
        <fullName evidence="1">Uncharacterized protein</fullName>
    </submittedName>
</protein>
<reference evidence="1" key="1">
    <citation type="submission" date="2025-08" db="UniProtKB">
        <authorList>
            <consortium name="Ensembl"/>
        </authorList>
    </citation>
    <scope>IDENTIFICATION</scope>
</reference>
<dbReference type="Proteomes" id="UP000233060">
    <property type="component" value="Unassembled WGS sequence"/>
</dbReference>
<name>A0A2K5KIT9_CERAT</name>
<reference evidence="1" key="2">
    <citation type="submission" date="2025-09" db="UniProtKB">
        <authorList>
            <consortium name="Ensembl"/>
        </authorList>
    </citation>
    <scope>IDENTIFICATION</scope>
</reference>
<evidence type="ECO:0000313" key="1">
    <source>
        <dbReference type="Ensembl" id="ENSCATP00000000600.1"/>
    </source>
</evidence>